<dbReference type="RefSeq" id="XP_040788635.1">
    <property type="nucleotide sequence ID" value="XM_040936937.1"/>
</dbReference>
<comment type="caution">
    <text evidence="2">The sequence shown here is derived from an EMBL/GenBank/DDBJ whole genome shotgun (WGS) entry which is preliminary data.</text>
</comment>
<keyword evidence="3" id="KW-1185">Reference proteome</keyword>
<dbReference type="OrthoDB" id="5946976at2759"/>
<dbReference type="InterPro" id="IPR052907">
    <property type="entry name" value="Beta-lactamase/esterase"/>
</dbReference>
<name>A0A9P4GIS9_9PLEO</name>
<dbReference type="SUPFAM" id="SSF56601">
    <property type="entry name" value="beta-lactamase/transpeptidase-like"/>
    <property type="match status" value="1"/>
</dbReference>
<dbReference type="Proteomes" id="UP000800039">
    <property type="component" value="Unassembled WGS sequence"/>
</dbReference>
<evidence type="ECO:0000313" key="2">
    <source>
        <dbReference type="EMBL" id="KAF1846072.1"/>
    </source>
</evidence>
<evidence type="ECO:0000313" key="3">
    <source>
        <dbReference type="Proteomes" id="UP000800039"/>
    </source>
</evidence>
<dbReference type="PANTHER" id="PTHR43319">
    <property type="entry name" value="BETA-LACTAMASE-RELATED"/>
    <property type="match status" value="1"/>
</dbReference>
<accession>A0A9P4GIS9</accession>
<protein>
    <submittedName>
        <fullName evidence="2">Beta-lactamase</fullName>
    </submittedName>
</protein>
<proteinExistence type="predicted"/>
<dbReference type="Gene3D" id="3.40.710.10">
    <property type="entry name" value="DD-peptidase/beta-lactamase superfamily"/>
    <property type="match status" value="1"/>
</dbReference>
<dbReference type="GeneID" id="63854187"/>
<organism evidence="2 3">
    <name type="scientific">Cucurbitaria berberidis CBS 394.84</name>
    <dbReference type="NCBI Taxonomy" id="1168544"/>
    <lineage>
        <taxon>Eukaryota</taxon>
        <taxon>Fungi</taxon>
        <taxon>Dikarya</taxon>
        <taxon>Ascomycota</taxon>
        <taxon>Pezizomycotina</taxon>
        <taxon>Dothideomycetes</taxon>
        <taxon>Pleosporomycetidae</taxon>
        <taxon>Pleosporales</taxon>
        <taxon>Pleosporineae</taxon>
        <taxon>Cucurbitariaceae</taxon>
        <taxon>Cucurbitaria</taxon>
    </lineage>
</organism>
<dbReference type="AlphaFoldDB" id="A0A9P4GIS9"/>
<dbReference type="InterPro" id="IPR001466">
    <property type="entry name" value="Beta-lactam-related"/>
</dbReference>
<dbReference type="PANTHER" id="PTHR43319:SF3">
    <property type="entry name" value="BETA-LACTAMASE-RELATED DOMAIN-CONTAINING PROTEIN"/>
    <property type="match status" value="1"/>
</dbReference>
<dbReference type="EMBL" id="ML976616">
    <property type="protein sequence ID" value="KAF1846072.1"/>
    <property type="molecule type" value="Genomic_DNA"/>
</dbReference>
<reference evidence="2" key="1">
    <citation type="submission" date="2020-01" db="EMBL/GenBank/DDBJ databases">
        <authorList>
            <consortium name="DOE Joint Genome Institute"/>
            <person name="Haridas S."/>
            <person name="Albert R."/>
            <person name="Binder M."/>
            <person name="Bloem J."/>
            <person name="Labutti K."/>
            <person name="Salamov A."/>
            <person name="Andreopoulos B."/>
            <person name="Baker S.E."/>
            <person name="Barry K."/>
            <person name="Bills G."/>
            <person name="Bluhm B.H."/>
            <person name="Cannon C."/>
            <person name="Castanera R."/>
            <person name="Culley D.E."/>
            <person name="Daum C."/>
            <person name="Ezra D."/>
            <person name="Gonzalez J.B."/>
            <person name="Henrissat B."/>
            <person name="Kuo A."/>
            <person name="Liang C."/>
            <person name="Lipzen A."/>
            <person name="Lutzoni F."/>
            <person name="Magnuson J."/>
            <person name="Mondo S."/>
            <person name="Nolan M."/>
            <person name="Ohm R."/>
            <person name="Pangilinan J."/>
            <person name="Park H.-J."/>
            <person name="Ramirez L."/>
            <person name="Alfaro M."/>
            <person name="Sun H."/>
            <person name="Tritt A."/>
            <person name="Yoshinaga Y."/>
            <person name="Zwiers L.-H."/>
            <person name="Turgeon B.G."/>
            <person name="Goodwin S.B."/>
            <person name="Spatafora J.W."/>
            <person name="Crous P.W."/>
            <person name="Grigoriev I.V."/>
        </authorList>
    </citation>
    <scope>NUCLEOTIDE SEQUENCE</scope>
    <source>
        <strain evidence="2">CBS 394.84</strain>
    </source>
</reference>
<feature type="domain" description="Beta-lactamase-related" evidence="1">
    <location>
        <begin position="16"/>
        <end position="369"/>
    </location>
</feature>
<dbReference type="Pfam" id="PF00144">
    <property type="entry name" value="Beta-lactamase"/>
    <property type="match status" value="1"/>
</dbReference>
<dbReference type="InterPro" id="IPR012338">
    <property type="entry name" value="Beta-lactam/transpept-like"/>
</dbReference>
<sequence>MAKVQGTAEDRFKEVEKLFQSNLDEGAELGASIAVNIDGKDVVDLWGGYAKPDHSQPWEKDTIVNVWSTSKNVTSLAALVCIDRGLLDPYEKVSKYWPEFAANGKENVEIRHLLSHASGVSGWVEPVTGADVCDVGKSTAMLAAQAPWWEPGTASGYHSLTMGHLIGEVVRRVSGKSLSQFIIEELATPLNADFQLGAKDEDLGRVAEIVPPPPMDPATIPDSFKDPTSIAFKSLMNPSMDASRANTEVWRKGEVGAANGHTNARGIVHILSPISLGGGNLLSPKTIDLIFKEQSNAPDLVLGQTIRFGIGFGLSGPNSLLDWLPEGRVCAWGGWGGSIVIMDLERKVTIAYMMNKMETAVMGSERSRAYVRAIYKALGVE</sequence>
<evidence type="ECO:0000259" key="1">
    <source>
        <dbReference type="Pfam" id="PF00144"/>
    </source>
</evidence>
<gene>
    <name evidence="2" type="ORF">K460DRAFT_406295</name>
</gene>